<reference evidence="1 2" key="1">
    <citation type="submission" date="2017-11" db="EMBL/GenBank/DDBJ databases">
        <title>De novo assembly and phasing of dikaryotic genomes from two isolates of Puccinia coronata f. sp. avenae, the causal agent of oat crown rust.</title>
        <authorList>
            <person name="Miller M.E."/>
            <person name="Zhang Y."/>
            <person name="Omidvar V."/>
            <person name="Sperschneider J."/>
            <person name="Schwessinger B."/>
            <person name="Raley C."/>
            <person name="Palmer J.M."/>
            <person name="Garnica D."/>
            <person name="Upadhyaya N."/>
            <person name="Rathjen J."/>
            <person name="Taylor J.M."/>
            <person name="Park R.F."/>
            <person name="Dodds P.N."/>
            <person name="Hirsch C.D."/>
            <person name="Kianian S.F."/>
            <person name="Figueroa M."/>
        </authorList>
    </citation>
    <scope>NUCLEOTIDE SEQUENCE [LARGE SCALE GENOMIC DNA]</scope>
    <source>
        <strain evidence="1">12SD80</strain>
    </source>
</reference>
<organism evidence="1 2">
    <name type="scientific">Puccinia coronata f. sp. avenae</name>
    <dbReference type="NCBI Taxonomy" id="200324"/>
    <lineage>
        <taxon>Eukaryota</taxon>
        <taxon>Fungi</taxon>
        <taxon>Dikarya</taxon>
        <taxon>Basidiomycota</taxon>
        <taxon>Pucciniomycotina</taxon>
        <taxon>Pucciniomycetes</taxon>
        <taxon>Pucciniales</taxon>
        <taxon>Pucciniaceae</taxon>
        <taxon>Puccinia</taxon>
    </lineage>
</organism>
<dbReference type="Proteomes" id="UP000235392">
    <property type="component" value="Unassembled WGS sequence"/>
</dbReference>
<dbReference type="AlphaFoldDB" id="A0A2N5UCC6"/>
<dbReference type="EMBL" id="PGCI01000179">
    <property type="protein sequence ID" value="PLW35372.1"/>
    <property type="molecule type" value="Genomic_DNA"/>
</dbReference>
<proteinExistence type="predicted"/>
<evidence type="ECO:0000313" key="2">
    <source>
        <dbReference type="Proteomes" id="UP000235392"/>
    </source>
</evidence>
<evidence type="ECO:0000313" key="1">
    <source>
        <dbReference type="EMBL" id="PLW35372.1"/>
    </source>
</evidence>
<comment type="caution">
    <text evidence="1">The sequence shown here is derived from an EMBL/GenBank/DDBJ whole genome shotgun (WGS) entry which is preliminary data.</text>
</comment>
<protein>
    <submittedName>
        <fullName evidence="1">Uncharacterized protein</fullName>
    </submittedName>
</protein>
<sequence length="94" mass="10571">MPGPPESKPLMCTLSRDLLAGYRCGQRGQGRNEGWQDLQSDHQHHARTFNQRNEAIDETSAKLGKGLKVFHTGQIKGWGLKTEIKLKKGQFIVN</sequence>
<accession>A0A2N5UCC6</accession>
<gene>
    <name evidence="1" type="ORF">PCASD_15498</name>
</gene>
<name>A0A2N5UCC6_9BASI</name>